<evidence type="ECO:0008006" key="4">
    <source>
        <dbReference type="Google" id="ProtNLM"/>
    </source>
</evidence>
<dbReference type="Proteomes" id="UP000027265">
    <property type="component" value="Unassembled WGS sequence"/>
</dbReference>
<protein>
    <recommendedName>
        <fullName evidence="4">DDE Tnp4 domain-containing protein</fullName>
    </recommendedName>
</protein>
<evidence type="ECO:0000313" key="3">
    <source>
        <dbReference type="Proteomes" id="UP000027265"/>
    </source>
</evidence>
<evidence type="ECO:0000256" key="1">
    <source>
        <dbReference type="SAM" id="MobiDB-lite"/>
    </source>
</evidence>
<feature type="region of interest" description="Disordered" evidence="1">
    <location>
        <begin position="50"/>
        <end position="112"/>
    </location>
</feature>
<dbReference type="AlphaFoldDB" id="A0A067Q962"/>
<feature type="compositionally biased region" description="Low complexity" evidence="1">
    <location>
        <begin position="1"/>
        <end position="14"/>
    </location>
</feature>
<reference evidence="3" key="1">
    <citation type="journal article" date="2014" name="Proc. Natl. Acad. Sci. U.S.A.">
        <title>Extensive sampling of basidiomycete genomes demonstrates inadequacy of the white-rot/brown-rot paradigm for wood decay fungi.</title>
        <authorList>
            <person name="Riley R."/>
            <person name="Salamov A.A."/>
            <person name="Brown D.W."/>
            <person name="Nagy L.G."/>
            <person name="Floudas D."/>
            <person name="Held B.W."/>
            <person name="Levasseur A."/>
            <person name="Lombard V."/>
            <person name="Morin E."/>
            <person name="Otillar R."/>
            <person name="Lindquist E.A."/>
            <person name="Sun H."/>
            <person name="LaButti K.M."/>
            <person name="Schmutz J."/>
            <person name="Jabbour D."/>
            <person name="Luo H."/>
            <person name="Baker S.E."/>
            <person name="Pisabarro A.G."/>
            <person name="Walton J.D."/>
            <person name="Blanchette R.A."/>
            <person name="Henrissat B."/>
            <person name="Martin F."/>
            <person name="Cullen D."/>
            <person name="Hibbett D.S."/>
            <person name="Grigoriev I.V."/>
        </authorList>
    </citation>
    <scope>NUCLEOTIDE SEQUENCE [LARGE SCALE GENOMIC DNA]</scope>
    <source>
        <strain evidence="3">MUCL 33604</strain>
    </source>
</reference>
<evidence type="ECO:0000313" key="2">
    <source>
        <dbReference type="EMBL" id="KDQ60037.1"/>
    </source>
</evidence>
<feature type="region of interest" description="Disordered" evidence="1">
    <location>
        <begin position="1"/>
        <end position="28"/>
    </location>
</feature>
<name>A0A067Q962_9AGAM</name>
<gene>
    <name evidence="2" type="ORF">JAAARDRAFT_191464</name>
</gene>
<accession>A0A067Q962</accession>
<dbReference type="EMBL" id="KL197714">
    <property type="protein sequence ID" value="KDQ60037.1"/>
    <property type="molecule type" value="Genomic_DNA"/>
</dbReference>
<proteinExistence type="predicted"/>
<organism evidence="2 3">
    <name type="scientific">Jaapia argillacea MUCL 33604</name>
    <dbReference type="NCBI Taxonomy" id="933084"/>
    <lineage>
        <taxon>Eukaryota</taxon>
        <taxon>Fungi</taxon>
        <taxon>Dikarya</taxon>
        <taxon>Basidiomycota</taxon>
        <taxon>Agaricomycotina</taxon>
        <taxon>Agaricomycetes</taxon>
        <taxon>Agaricomycetidae</taxon>
        <taxon>Jaapiales</taxon>
        <taxon>Jaapiaceae</taxon>
        <taxon>Jaapia</taxon>
    </lineage>
</organism>
<feature type="compositionally biased region" description="Acidic residues" evidence="1">
    <location>
        <begin position="81"/>
        <end position="102"/>
    </location>
</feature>
<keyword evidence="3" id="KW-1185">Reference proteome</keyword>
<dbReference type="OrthoDB" id="3246760at2759"/>
<sequence>MSSISLSSSSSTHSDSSDSDSSDAGWDNYETEASDVSISILFDETLANMPDLLPIGDEDKEWDVDGSVGWSSGESSTGLESDGEDGDDEGSSSEEEDDEDDDVRPSLSMGRHVRHELESMYTNRYQMPHDRMPRSPAFLNHVLTVLKTSRPDQFRENLQVNPTTFDTIIVVETQLAIALYRFGHYGNGAALQQVANWAGVANGTIELVTRRVITAVLQPNFLRTAVHYPTPEEKEVAKAWVEKHSCKAWHDGWCLVDGTLVPLYDRPYWYGESYFDRKCNYSLNIQIISLPNLQIIDFGFGFTGSTHNRRLV</sequence>
<dbReference type="InParanoid" id="A0A067Q962"/>
<dbReference type="STRING" id="933084.A0A067Q962"/>
<feature type="compositionally biased region" description="Low complexity" evidence="1">
    <location>
        <begin position="71"/>
        <end position="80"/>
    </location>
</feature>
<dbReference type="HOGENOM" id="CLU_891559_0_0_1"/>